<evidence type="ECO:0000313" key="9">
    <source>
        <dbReference type="EMBL" id="KAL0351237.1"/>
    </source>
</evidence>
<comment type="caution">
    <text evidence="9">The sequence shown here is derived from an EMBL/GenBank/DDBJ whole genome shotgun (WGS) entry which is preliminary data.</text>
</comment>
<dbReference type="GO" id="GO:0005576">
    <property type="term" value="C:extracellular region"/>
    <property type="evidence" value="ECO:0007669"/>
    <property type="project" value="UniProtKB-SubCell"/>
</dbReference>
<organism evidence="9">
    <name type="scientific">Sesamum calycinum</name>
    <dbReference type="NCBI Taxonomy" id="2727403"/>
    <lineage>
        <taxon>Eukaryota</taxon>
        <taxon>Viridiplantae</taxon>
        <taxon>Streptophyta</taxon>
        <taxon>Embryophyta</taxon>
        <taxon>Tracheophyta</taxon>
        <taxon>Spermatophyta</taxon>
        <taxon>Magnoliopsida</taxon>
        <taxon>eudicotyledons</taxon>
        <taxon>Gunneridae</taxon>
        <taxon>Pentapetalae</taxon>
        <taxon>asterids</taxon>
        <taxon>lamiids</taxon>
        <taxon>Lamiales</taxon>
        <taxon>Pedaliaceae</taxon>
        <taxon>Sesamum</taxon>
    </lineage>
</organism>
<proteinExistence type="inferred from homology"/>
<dbReference type="InterPro" id="IPR001087">
    <property type="entry name" value="GDSL"/>
</dbReference>
<keyword evidence="6" id="KW-0442">Lipid degradation</keyword>
<dbReference type="PANTHER" id="PTHR45650:SF8">
    <property type="entry name" value="GDSL ESTERASE_LIPASE"/>
    <property type="match status" value="1"/>
</dbReference>
<dbReference type="GO" id="GO:0016042">
    <property type="term" value="P:lipid catabolic process"/>
    <property type="evidence" value="ECO:0007669"/>
    <property type="project" value="UniProtKB-KW"/>
</dbReference>
<dbReference type="EMBL" id="JACGWM010000009">
    <property type="protein sequence ID" value="KAL0351237.1"/>
    <property type="molecule type" value="Genomic_DNA"/>
</dbReference>
<name>A0AAW2P876_9LAMI</name>
<evidence type="ECO:0000256" key="8">
    <source>
        <dbReference type="SAM" id="SignalP"/>
    </source>
</evidence>
<sequence>MDTTAVGKWFWLVMMMSLMGVHTLMCSATSADELQNQNYYPHGVDSNMMEILLSITLKSNACMIHHPITCMPKIRRPWEIQTGLRDRDHWHAESTEDDDERSKLEQIPFKSHRTSGPLGCIPNVLATGQAPPGRCVDYVNQILGPFNQGLLSLVNIMNNGTHPGSMFVYGHTYGAFGDILNNPERYGFKVVDRGCCGIGRNQGVVTCMPWVPPCSNRNQYVFWDAFHPTQAVDAILAHRAYAGPPTDDPINVSTIGSLLIS</sequence>
<keyword evidence="3" id="KW-0964">Secreted</keyword>
<dbReference type="Pfam" id="PF00657">
    <property type="entry name" value="Lipase_GDSL"/>
    <property type="match status" value="1"/>
</dbReference>
<evidence type="ECO:0000256" key="6">
    <source>
        <dbReference type="ARBA" id="ARBA00022963"/>
    </source>
</evidence>
<evidence type="ECO:0000256" key="5">
    <source>
        <dbReference type="ARBA" id="ARBA00022801"/>
    </source>
</evidence>
<feature type="signal peptide" evidence="8">
    <location>
        <begin position="1"/>
        <end position="26"/>
    </location>
</feature>
<reference evidence="9" key="1">
    <citation type="submission" date="2020-06" db="EMBL/GenBank/DDBJ databases">
        <authorList>
            <person name="Li T."/>
            <person name="Hu X."/>
            <person name="Zhang T."/>
            <person name="Song X."/>
            <person name="Zhang H."/>
            <person name="Dai N."/>
            <person name="Sheng W."/>
            <person name="Hou X."/>
            <person name="Wei L."/>
        </authorList>
    </citation>
    <scope>NUCLEOTIDE SEQUENCE</scope>
    <source>
        <strain evidence="9">KEN8</strain>
        <tissue evidence="9">Leaf</tissue>
    </source>
</reference>
<protein>
    <submittedName>
        <fullName evidence="9">GDSL esterase/lipase</fullName>
    </submittedName>
</protein>
<gene>
    <name evidence="9" type="ORF">Scaly_1512400</name>
</gene>
<accession>A0AAW2P876</accession>
<evidence type="ECO:0000256" key="4">
    <source>
        <dbReference type="ARBA" id="ARBA00022729"/>
    </source>
</evidence>
<reference evidence="9" key="2">
    <citation type="journal article" date="2024" name="Plant">
        <title>Genomic evolution and insights into agronomic trait innovations of Sesamum species.</title>
        <authorList>
            <person name="Miao H."/>
            <person name="Wang L."/>
            <person name="Qu L."/>
            <person name="Liu H."/>
            <person name="Sun Y."/>
            <person name="Le M."/>
            <person name="Wang Q."/>
            <person name="Wei S."/>
            <person name="Zheng Y."/>
            <person name="Lin W."/>
            <person name="Duan Y."/>
            <person name="Cao H."/>
            <person name="Xiong S."/>
            <person name="Wang X."/>
            <person name="Wei L."/>
            <person name="Li C."/>
            <person name="Ma Q."/>
            <person name="Ju M."/>
            <person name="Zhao R."/>
            <person name="Li G."/>
            <person name="Mu C."/>
            <person name="Tian Q."/>
            <person name="Mei H."/>
            <person name="Zhang T."/>
            <person name="Gao T."/>
            <person name="Zhang H."/>
        </authorList>
    </citation>
    <scope>NUCLEOTIDE SEQUENCE</scope>
    <source>
        <strain evidence="9">KEN8</strain>
    </source>
</reference>
<keyword evidence="7" id="KW-0443">Lipid metabolism</keyword>
<evidence type="ECO:0000256" key="1">
    <source>
        <dbReference type="ARBA" id="ARBA00004613"/>
    </source>
</evidence>
<evidence type="ECO:0000256" key="7">
    <source>
        <dbReference type="ARBA" id="ARBA00023098"/>
    </source>
</evidence>
<dbReference type="InterPro" id="IPR036514">
    <property type="entry name" value="SGNH_hydro_sf"/>
</dbReference>
<evidence type="ECO:0000256" key="2">
    <source>
        <dbReference type="ARBA" id="ARBA00008668"/>
    </source>
</evidence>
<comment type="subcellular location">
    <subcellularLocation>
        <location evidence="1">Secreted</location>
    </subcellularLocation>
</comment>
<dbReference type="PANTHER" id="PTHR45650">
    <property type="entry name" value="GDSL-LIKE LIPASE/ACYLHYDROLASE-RELATED"/>
    <property type="match status" value="1"/>
</dbReference>
<dbReference type="AlphaFoldDB" id="A0AAW2P876"/>
<evidence type="ECO:0000256" key="3">
    <source>
        <dbReference type="ARBA" id="ARBA00022525"/>
    </source>
</evidence>
<keyword evidence="5" id="KW-0378">Hydrolase</keyword>
<keyword evidence="4 8" id="KW-0732">Signal</keyword>
<comment type="similarity">
    <text evidence="2">Belongs to the 'GDSL' lipolytic enzyme family.</text>
</comment>
<dbReference type="InterPro" id="IPR051238">
    <property type="entry name" value="GDSL_esterase/lipase"/>
</dbReference>
<dbReference type="Gene3D" id="3.40.50.1110">
    <property type="entry name" value="SGNH hydrolase"/>
    <property type="match status" value="1"/>
</dbReference>
<feature type="chain" id="PRO_5043340768" evidence="8">
    <location>
        <begin position="27"/>
        <end position="261"/>
    </location>
</feature>
<dbReference type="GO" id="GO:0016788">
    <property type="term" value="F:hydrolase activity, acting on ester bonds"/>
    <property type="evidence" value="ECO:0007669"/>
    <property type="project" value="InterPro"/>
</dbReference>